<dbReference type="EMBL" id="BDSP01000022">
    <property type="protein sequence ID" value="GAX10746.1"/>
    <property type="molecule type" value="Genomic_DNA"/>
</dbReference>
<evidence type="ECO:0000256" key="2">
    <source>
        <dbReference type="ARBA" id="ARBA00022694"/>
    </source>
</evidence>
<dbReference type="InterPro" id="IPR020097">
    <property type="entry name" value="PsdUridine_synth_TruA_a/b_dom"/>
</dbReference>
<dbReference type="Pfam" id="PF01416">
    <property type="entry name" value="PseudoU_synth_1"/>
    <property type="match status" value="2"/>
</dbReference>
<dbReference type="SUPFAM" id="SSF55120">
    <property type="entry name" value="Pseudouridine synthase"/>
    <property type="match status" value="1"/>
</dbReference>
<evidence type="ECO:0000313" key="9">
    <source>
        <dbReference type="Proteomes" id="UP000198406"/>
    </source>
</evidence>
<dbReference type="Gene3D" id="3.30.70.580">
    <property type="entry name" value="Pseudouridine synthase I, catalytic domain, N-terminal subdomain"/>
    <property type="match status" value="1"/>
</dbReference>
<sequence>MPTEKRKKISYRLDFAYDGTQFAGWQRQADAKLRSVQECLEEYFCRLTGEEAVDIRVAGRTDAGVHAVGQVGRIRLCQPLMHRQITRVNNLCVWAITEVPSNFHPSFGSKSRSYVYMIDASALDSLFLQELPGKGNPDSVKQDALSHLVERVNELLEPLVGQDLDYFAFSYGRVKTETTLCCLSHTCARIVQKCNDKDRAIAIELTGNRFLRRMVRILVATAIQYALFPESSDETLLSLIELRDRSKTAPPAPAAGLVFIGADC</sequence>
<dbReference type="InParanoid" id="A0A1Z5J9V4"/>
<dbReference type="GO" id="GO:0031119">
    <property type="term" value="P:tRNA pseudouridine synthesis"/>
    <property type="evidence" value="ECO:0007669"/>
    <property type="project" value="TreeGrafter"/>
</dbReference>
<evidence type="ECO:0000313" key="8">
    <source>
        <dbReference type="EMBL" id="GAX10746.1"/>
    </source>
</evidence>
<dbReference type="GO" id="GO:0003723">
    <property type="term" value="F:RNA binding"/>
    <property type="evidence" value="ECO:0007669"/>
    <property type="project" value="InterPro"/>
</dbReference>
<evidence type="ECO:0000256" key="4">
    <source>
        <dbReference type="PIRSR" id="PIRSR001430-1"/>
    </source>
</evidence>
<dbReference type="InterPro" id="IPR001406">
    <property type="entry name" value="PsdUridine_synth_TruA"/>
</dbReference>
<keyword evidence="3 6" id="KW-0413">Isomerase</keyword>
<feature type="binding site" evidence="5">
    <location>
        <position position="114"/>
    </location>
    <ligand>
        <name>substrate</name>
    </ligand>
</feature>
<feature type="domain" description="Pseudouridine synthase I TruA alpha/beta" evidence="7">
    <location>
        <begin position="191"/>
        <end position="259"/>
    </location>
</feature>
<name>A0A1Z5J9V4_FISSO</name>
<accession>A0A1Z5J9V4</accession>
<evidence type="ECO:0000256" key="1">
    <source>
        <dbReference type="ARBA" id="ARBA00009375"/>
    </source>
</evidence>
<evidence type="ECO:0000256" key="6">
    <source>
        <dbReference type="RuleBase" id="RU003792"/>
    </source>
</evidence>
<dbReference type="GO" id="GO:0160147">
    <property type="term" value="F:tRNA pseudouridine(38-40) synthase activity"/>
    <property type="evidence" value="ECO:0007669"/>
    <property type="project" value="UniProtKB-EC"/>
</dbReference>
<reference evidence="8 9" key="1">
    <citation type="journal article" date="2015" name="Plant Cell">
        <title>Oil accumulation by the oleaginous diatom Fistulifera solaris as revealed by the genome and transcriptome.</title>
        <authorList>
            <person name="Tanaka T."/>
            <person name="Maeda Y."/>
            <person name="Veluchamy A."/>
            <person name="Tanaka M."/>
            <person name="Abida H."/>
            <person name="Marechal E."/>
            <person name="Bowler C."/>
            <person name="Muto M."/>
            <person name="Sunaga Y."/>
            <person name="Tanaka M."/>
            <person name="Yoshino T."/>
            <person name="Taniguchi T."/>
            <person name="Fukuda Y."/>
            <person name="Nemoto M."/>
            <person name="Matsumoto M."/>
            <person name="Wong P.S."/>
            <person name="Aburatani S."/>
            <person name="Fujibuchi W."/>
        </authorList>
    </citation>
    <scope>NUCLEOTIDE SEQUENCE [LARGE SCALE GENOMIC DNA]</scope>
    <source>
        <strain evidence="8 9">JPCC DA0580</strain>
    </source>
</reference>
<dbReference type="InterPro" id="IPR020094">
    <property type="entry name" value="TruA/RsuA/RluB/E/F_N"/>
</dbReference>
<feature type="domain" description="Pseudouridine synthase I TruA alpha/beta" evidence="7">
    <location>
        <begin position="16"/>
        <end position="71"/>
    </location>
</feature>
<dbReference type="Proteomes" id="UP000198406">
    <property type="component" value="Unassembled WGS sequence"/>
</dbReference>
<proteinExistence type="inferred from homology"/>
<keyword evidence="9" id="KW-1185">Reference proteome</keyword>
<comment type="catalytic activity">
    <reaction evidence="6">
        <text>uridine(38/39/40) in tRNA = pseudouridine(38/39/40) in tRNA</text>
        <dbReference type="Rhea" id="RHEA:22376"/>
        <dbReference type="Rhea" id="RHEA-COMP:10085"/>
        <dbReference type="Rhea" id="RHEA-COMP:10087"/>
        <dbReference type="ChEBI" id="CHEBI:65314"/>
        <dbReference type="ChEBI" id="CHEBI:65315"/>
        <dbReference type="EC" id="5.4.99.12"/>
    </reaction>
</comment>
<gene>
    <name evidence="8" type="ORF">FisN_14Lh267</name>
</gene>
<dbReference type="InterPro" id="IPR020095">
    <property type="entry name" value="PsdUridine_synth_TruA_C"/>
</dbReference>
<dbReference type="PIRSF" id="PIRSF001430">
    <property type="entry name" value="tRNA_psdUrid_synth"/>
    <property type="match status" value="1"/>
</dbReference>
<protein>
    <recommendedName>
        <fullName evidence="6">tRNA pseudouridine synthase</fullName>
        <ecNumber evidence="6">5.4.99.12</ecNumber>
    </recommendedName>
</protein>
<dbReference type="PANTHER" id="PTHR11142:SF10">
    <property type="entry name" value="TRNA PSEUDOURIDINE SYNTHASE"/>
    <property type="match status" value="1"/>
</dbReference>
<dbReference type="Gene3D" id="3.30.70.660">
    <property type="entry name" value="Pseudouridine synthase I, catalytic domain, C-terminal subdomain"/>
    <property type="match status" value="1"/>
</dbReference>
<evidence type="ECO:0000259" key="7">
    <source>
        <dbReference type="Pfam" id="PF01416"/>
    </source>
</evidence>
<evidence type="ECO:0000256" key="5">
    <source>
        <dbReference type="PIRSR" id="PIRSR001430-2"/>
    </source>
</evidence>
<comment type="similarity">
    <text evidence="1 6">Belongs to the tRNA pseudouridine synthase TruA family.</text>
</comment>
<dbReference type="EC" id="5.4.99.12" evidence="6"/>
<dbReference type="InterPro" id="IPR020103">
    <property type="entry name" value="PsdUridine_synth_cat_dom_sf"/>
</dbReference>
<dbReference type="OrthoDB" id="271910at2759"/>
<dbReference type="AlphaFoldDB" id="A0A1Z5J9V4"/>
<evidence type="ECO:0000256" key="3">
    <source>
        <dbReference type="ARBA" id="ARBA00023235"/>
    </source>
</evidence>
<dbReference type="PANTHER" id="PTHR11142">
    <property type="entry name" value="PSEUDOURIDYLATE SYNTHASE"/>
    <property type="match status" value="1"/>
</dbReference>
<keyword evidence="2 6" id="KW-0819">tRNA processing</keyword>
<comment type="caution">
    <text evidence="8">The sequence shown here is derived from an EMBL/GenBank/DDBJ whole genome shotgun (WGS) entry which is preliminary data.</text>
</comment>
<organism evidence="8 9">
    <name type="scientific">Fistulifera solaris</name>
    <name type="common">Oleaginous diatom</name>
    <dbReference type="NCBI Taxonomy" id="1519565"/>
    <lineage>
        <taxon>Eukaryota</taxon>
        <taxon>Sar</taxon>
        <taxon>Stramenopiles</taxon>
        <taxon>Ochrophyta</taxon>
        <taxon>Bacillariophyta</taxon>
        <taxon>Bacillariophyceae</taxon>
        <taxon>Bacillariophycidae</taxon>
        <taxon>Naviculales</taxon>
        <taxon>Naviculaceae</taxon>
        <taxon>Fistulifera</taxon>
    </lineage>
</organism>
<feature type="active site" description="Nucleophile" evidence="4">
    <location>
        <position position="62"/>
    </location>
</feature>